<evidence type="ECO:0000256" key="5">
    <source>
        <dbReference type="ARBA" id="ARBA00023143"/>
    </source>
</evidence>
<dbReference type="RefSeq" id="WP_368382365.1">
    <property type="nucleotide sequence ID" value="NZ_JBFRYA010000012.1"/>
</dbReference>
<proteinExistence type="inferred from homology"/>
<feature type="signal peptide" evidence="9">
    <location>
        <begin position="1"/>
        <end position="23"/>
    </location>
</feature>
<dbReference type="PANTHER" id="PTHR38766:SF1">
    <property type="entry name" value="FLAGELLAR PROTEIN FLIO"/>
    <property type="match status" value="1"/>
</dbReference>
<comment type="caution">
    <text evidence="10">The sequence shown here is derived from an EMBL/GenBank/DDBJ whole genome shotgun (WGS) entry which is preliminary data.</text>
</comment>
<evidence type="ECO:0000256" key="9">
    <source>
        <dbReference type="SAM" id="SignalP"/>
    </source>
</evidence>
<keyword evidence="10" id="KW-0282">Flagellum</keyword>
<dbReference type="InterPro" id="IPR022781">
    <property type="entry name" value="Flagellar_biosynth_FliO"/>
</dbReference>
<comment type="subcellular location">
    <subcellularLocation>
        <location evidence="7">Cell membrane</location>
    </subcellularLocation>
    <subcellularLocation>
        <location evidence="7">Bacterial flagellum basal body</location>
    </subcellularLocation>
</comment>
<evidence type="ECO:0000256" key="2">
    <source>
        <dbReference type="ARBA" id="ARBA00022692"/>
    </source>
</evidence>
<feature type="chain" id="PRO_5045257249" description="Flagellar protein" evidence="9">
    <location>
        <begin position="24"/>
        <end position="177"/>
    </location>
</feature>
<protein>
    <recommendedName>
        <fullName evidence="7">Flagellar protein</fullName>
    </recommendedName>
</protein>
<evidence type="ECO:0000256" key="7">
    <source>
        <dbReference type="RuleBase" id="RU362064"/>
    </source>
</evidence>
<keyword evidence="5 7" id="KW-0975">Bacterial flagellum</keyword>
<keyword evidence="1 7" id="KW-1003">Cell membrane</keyword>
<keyword evidence="11" id="KW-1185">Reference proteome</keyword>
<name>A0ABV3U7V6_9GAMM</name>
<organism evidence="10 11">
    <name type="scientific">Zhongshania guokunii</name>
    <dbReference type="NCBI Taxonomy" id="641783"/>
    <lineage>
        <taxon>Bacteria</taxon>
        <taxon>Pseudomonadati</taxon>
        <taxon>Pseudomonadota</taxon>
        <taxon>Gammaproteobacteria</taxon>
        <taxon>Cellvibrionales</taxon>
        <taxon>Spongiibacteraceae</taxon>
        <taxon>Zhongshania</taxon>
    </lineage>
</organism>
<evidence type="ECO:0000256" key="8">
    <source>
        <dbReference type="SAM" id="MobiDB-lite"/>
    </source>
</evidence>
<keyword evidence="4 7" id="KW-0472">Membrane</keyword>
<dbReference type="Proteomes" id="UP001557485">
    <property type="component" value="Unassembled WGS sequence"/>
</dbReference>
<keyword evidence="9" id="KW-0732">Signal</keyword>
<evidence type="ECO:0000256" key="6">
    <source>
        <dbReference type="ARBA" id="ARBA00037937"/>
    </source>
</evidence>
<sequence length="177" mass="18334">MMCYLARWCYGFVSVAAALPVWAEDVAEVAKPLVAASAKLGDKSSAAAPAAPSLAQLDVSGMLGSLLLVVLCIVVLMWLLRKSRLVAGPNHTGVAVVGQIPLSMKEKLLVVQVGDDKLLLGCTASAINTLHTWSSPSSQNSDASAAQNSPFAKLLARLPTQSSAKTNTPRNDAGGPP</sequence>
<feature type="compositionally biased region" description="Polar residues" evidence="8">
    <location>
        <begin position="159"/>
        <end position="170"/>
    </location>
</feature>
<reference evidence="10 11" key="1">
    <citation type="journal article" date="2011" name="Int. J. Syst. Evol. Microbiol.">
        <title>Zhongshania antarctica gen. nov., sp. nov. and Zhongshania guokunii sp. nov., gammaproteobacteria respectively isolated from coastal attached (fast) ice and surface seawater of the Antarctic.</title>
        <authorList>
            <person name="Li H.J."/>
            <person name="Zhang X.Y."/>
            <person name="Chen C.X."/>
            <person name="Zhang Y.J."/>
            <person name="Gao Z.M."/>
            <person name="Yu Y."/>
            <person name="Chen X.L."/>
            <person name="Chen B."/>
            <person name="Zhang Y.Z."/>
        </authorList>
    </citation>
    <scope>NUCLEOTIDE SEQUENCE [LARGE SCALE GENOMIC DNA]</scope>
    <source>
        <strain evidence="10 11">ZS6-22T</strain>
    </source>
</reference>
<dbReference type="InterPro" id="IPR052205">
    <property type="entry name" value="FliO/MopB"/>
</dbReference>
<evidence type="ECO:0000256" key="3">
    <source>
        <dbReference type="ARBA" id="ARBA00022989"/>
    </source>
</evidence>
<evidence type="ECO:0000256" key="1">
    <source>
        <dbReference type="ARBA" id="ARBA00022475"/>
    </source>
</evidence>
<accession>A0ABV3U7V6</accession>
<keyword evidence="2 7" id="KW-0812">Transmembrane</keyword>
<keyword evidence="10" id="KW-0969">Cilium</keyword>
<evidence type="ECO:0000313" key="10">
    <source>
        <dbReference type="EMBL" id="MEX1669991.1"/>
    </source>
</evidence>
<evidence type="ECO:0000256" key="4">
    <source>
        <dbReference type="ARBA" id="ARBA00023136"/>
    </source>
</evidence>
<keyword evidence="10" id="KW-0966">Cell projection</keyword>
<evidence type="ECO:0000313" key="11">
    <source>
        <dbReference type="Proteomes" id="UP001557485"/>
    </source>
</evidence>
<dbReference type="NCBIfam" id="TIGR03500">
    <property type="entry name" value="FliO_TIGR"/>
    <property type="match status" value="1"/>
</dbReference>
<dbReference type="PANTHER" id="PTHR38766">
    <property type="entry name" value="FLAGELLAR PROTEIN FLIO"/>
    <property type="match status" value="1"/>
</dbReference>
<dbReference type="EMBL" id="JBFRYA010000012">
    <property type="protein sequence ID" value="MEX1669991.1"/>
    <property type="molecule type" value="Genomic_DNA"/>
</dbReference>
<gene>
    <name evidence="10" type="primary">fliO</name>
    <name evidence="10" type="ORF">AB4876_13805</name>
</gene>
<comment type="similarity">
    <text evidence="6 7">Belongs to the FliO/MopB family.</text>
</comment>
<feature type="transmembrane region" description="Helical" evidence="7">
    <location>
        <begin position="59"/>
        <end position="80"/>
    </location>
</feature>
<dbReference type="Pfam" id="PF04347">
    <property type="entry name" value="FliO"/>
    <property type="match status" value="1"/>
</dbReference>
<keyword evidence="3 7" id="KW-1133">Transmembrane helix</keyword>
<feature type="region of interest" description="Disordered" evidence="8">
    <location>
        <begin position="157"/>
        <end position="177"/>
    </location>
</feature>